<feature type="signal peptide" evidence="1">
    <location>
        <begin position="1"/>
        <end position="20"/>
    </location>
</feature>
<proteinExistence type="predicted"/>
<reference evidence="2" key="1">
    <citation type="submission" date="2022-10" db="EMBL/GenBank/DDBJ databases">
        <authorList>
            <person name="Chen Y."/>
            <person name="Dougan E. K."/>
            <person name="Chan C."/>
            <person name="Rhodes N."/>
            <person name="Thang M."/>
        </authorList>
    </citation>
    <scope>NUCLEOTIDE SEQUENCE</scope>
</reference>
<keyword evidence="4" id="KW-1185">Reference proteome</keyword>
<evidence type="ECO:0000313" key="3">
    <source>
        <dbReference type="EMBL" id="CAL1167254.1"/>
    </source>
</evidence>
<protein>
    <submittedName>
        <fullName evidence="2">Uncharacterized protein</fullName>
    </submittedName>
</protein>
<comment type="caution">
    <text evidence="2">The sequence shown here is derived from an EMBL/GenBank/DDBJ whole genome shotgun (WGS) entry which is preliminary data.</text>
</comment>
<dbReference type="EMBL" id="CAMXCT020006079">
    <property type="protein sequence ID" value="CAL1167254.1"/>
    <property type="molecule type" value="Genomic_DNA"/>
</dbReference>
<evidence type="ECO:0000313" key="4">
    <source>
        <dbReference type="Proteomes" id="UP001152797"/>
    </source>
</evidence>
<accession>A0A9P1DR74</accession>
<evidence type="ECO:0000313" key="2">
    <source>
        <dbReference type="EMBL" id="CAI4013879.1"/>
    </source>
</evidence>
<feature type="chain" id="PRO_5043271712" evidence="1">
    <location>
        <begin position="21"/>
        <end position="162"/>
    </location>
</feature>
<dbReference type="EMBL" id="CAMXCT010006079">
    <property type="protein sequence ID" value="CAI4013879.1"/>
    <property type="molecule type" value="Genomic_DNA"/>
</dbReference>
<name>A0A9P1DR74_9DINO</name>
<organism evidence="2">
    <name type="scientific">Cladocopium goreaui</name>
    <dbReference type="NCBI Taxonomy" id="2562237"/>
    <lineage>
        <taxon>Eukaryota</taxon>
        <taxon>Sar</taxon>
        <taxon>Alveolata</taxon>
        <taxon>Dinophyceae</taxon>
        <taxon>Suessiales</taxon>
        <taxon>Symbiodiniaceae</taxon>
        <taxon>Cladocopium</taxon>
    </lineage>
</organism>
<dbReference type="EMBL" id="CAMXCT030006079">
    <property type="protein sequence ID" value="CAL4801191.1"/>
    <property type="molecule type" value="Genomic_DNA"/>
</dbReference>
<gene>
    <name evidence="2" type="ORF">C1SCF055_LOCUS38820</name>
</gene>
<keyword evidence="1" id="KW-0732">Signal</keyword>
<evidence type="ECO:0000256" key="1">
    <source>
        <dbReference type="SAM" id="SignalP"/>
    </source>
</evidence>
<reference evidence="3" key="2">
    <citation type="submission" date="2024-04" db="EMBL/GenBank/DDBJ databases">
        <authorList>
            <person name="Chen Y."/>
            <person name="Shah S."/>
            <person name="Dougan E. K."/>
            <person name="Thang M."/>
            <person name="Chan C."/>
        </authorList>
    </citation>
    <scope>NUCLEOTIDE SEQUENCE [LARGE SCALE GENOMIC DNA]</scope>
</reference>
<dbReference type="Proteomes" id="UP001152797">
    <property type="component" value="Unassembled WGS sequence"/>
</dbReference>
<sequence>MAMAMCSAFLVFVSLQFGWGLRANQGQSDELRTGKCCCYRPATWHVYTNPFGKACPLEGDTWSRGCVKGLGKAAPCANGPTRDDVYCEIYYALDCNSTLRNPAKIMWNKPWEKRYRELTLRKLTTEGWEDMARRPLYNITGNVKESTTVPYHHTFDEWREMT</sequence>
<dbReference type="AlphaFoldDB" id="A0A9P1DR74"/>